<dbReference type="Proteomes" id="UP000325315">
    <property type="component" value="Unassembled WGS sequence"/>
</dbReference>
<reference evidence="1" key="1">
    <citation type="submission" date="2019-08" db="EMBL/GenBank/DDBJ databases">
        <authorList>
            <person name="Liu F."/>
        </authorList>
    </citation>
    <scope>NUCLEOTIDE SEQUENCE [LARGE SCALE GENOMIC DNA]</scope>
    <source>
        <strain evidence="1">PA1801</strain>
        <tissue evidence="1">Leaf</tissue>
    </source>
</reference>
<protein>
    <submittedName>
        <fullName evidence="1">Uncharacterized protein</fullName>
    </submittedName>
</protein>
<name>A0A5B6V0T9_9ROSI</name>
<accession>A0A5B6V0T9</accession>
<gene>
    <name evidence="1" type="ORF">EPI10_029214</name>
</gene>
<dbReference type="AlphaFoldDB" id="A0A5B6V0T9"/>
<evidence type="ECO:0000313" key="1">
    <source>
        <dbReference type="EMBL" id="KAA3462755.1"/>
    </source>
</evidence>
<keyword evidence="2" id="KW-1185">Reference proteome</keyword>
<proteinExistence type="predicted"/>
<evidence type="ECO:0000313" key="2">
    <source>
        <dbReference type="Proteomes" id="UP000325315"/>
    </source>
</evidence>
<dbReference type="EMBL" id="SMMG02000009">
    <property type="protein sequence ID" value="KAA3462755.1"/>
    <property type="molecule type" value="Genomic_DNA"/>
</dbReference>
<sequence length="66" mass="7420">MIKYLSNLSVFVFLVQRRTWHRKELSDVGACCTGARVRGGLAARAALLESSRLNWKSMVQSIQPLV</sequence>
<organism evidence="1 2">
    <name type="scientific">Gossypium australe</name>
    <dbReference type="NCBI Taxonomy" id="47621"/>
    <lineage>
        <taxon>Eukaryota</taxon>
        <taxon>Viridiplantae</taxon>
        <taxon>Streptophyta</taxon>
        <taxon>Embryophyta</taxon>
        <taxon>Tracheophyta</taxon>
        <taxon>Spermatophyta</taxon>
        <taxon>Magnoliopsida</taxon>
        <taxon>eudicotyledons</taxon>
        <taxon>Gunneridae</taxon>
        <taxon>Pentapetalae</taxon>
        <taxon>rosids</taxon>
        <taxon>malvids</taxon>
        <taxon>Malvales</taxon>
        <taxon>Malvaceae</taxon>
        <taxon>Malvoideae</taxon>
        <taxon>Gossypium</taxon>
    </lineage>
</organism>
<comment type="caution">
    <text evidence="1">The sequence shown here is derived from an EMBL/GenBank/DDBJ whole genome shotgun (WGS) entry which is preliminary data.</text>
</comment>